<accession>H0QYC9</accession>
<dbReference type="AlphaFoldDB" id="H0QYC9"/>
<reference evidence="3 4" key="1">
    <citation type="submission" date="2011-12" db="EMBL/GenBank/DDBJ databases">
        <title>Whole genome shotgun sequence of Gordonia effusa NBRC 100432.</title>
        <authorList>
            <person name="Yoshida I."/>
            <person name="Takarada H."/>
            <person name="Hosoyama A."/>
            <person name="Tsuchikane K."/>
            <person name="Katsumata H."/>
            <person name="Yamazaki S."/>
            <person name="Fujita N."/>
        </authorList>
    </citation>
    <scope>NUCLEOTIDE SEQUENCE [LARGE SCALE GENOMIC DNA]</scope>
    <source>
        <strain evidence="3 4">NBRC 100432</strain>
    </source>
</reference>
<dbReference type="InterPro" id="IPR006068">
    <property type="entry name" value="ATPase_P-typ_cation-transptr_C"/>
</dbReference>
<evidence type="ECO:0000259" key="2">
    <source>
        <dbReference type="Pfam" id="PF00689"/>
    </source>
</evidence>
<protein>
    <submittedName>
        <fullName evidence="3">Putative cation-transporting ATPase</fullName>
    </submittedName>
</protein>
<evidence type="ECO:0000313" key="4">
    <source>
        <dbReference type="Proteomes" id="UP000035034"/>
    </source>
</evidence>
<dbReference type="InterPro" id="IPR023298">
    <property type="entry name" value="ATPase_P-typ_TM_dom_sf"/>
</dbReference>
<feature type="transmembrane region" description="Helical" evidence="1">
    <location>
        <begin position="79"/>
        <end position="99"/>
    </location>
</feature>
<proteinExistence type="predicted"/>
<dbReference type="eggNOG" id="COG0474">
    <property type="taxonomic scope" value="Bacteria"/>
</dbReference>
<dbReference type="STRING" id="1077974.GOEFS_039_00650"/>
<sequence length="247" mass="26415">SGSSAARSVAQIVLLDNKFATLPYVVGEGRRVIGNIERVSNLFLTKTVYAVFLALLIGIAGVAGKIFGFDSLSYPFQPIHVTISAWFTIGIPAFVLSLAPNNERARTGFVRRVLTQAVPNGLIVGIATFITYVIVNPGGAGRALGSEDAVAMTADQTQASTATLMTLIAVAVYVLAVVARPYTWWKVLLLAASVGAYVIIFAWPWTQEMFKLDSTNWTMNGVALISAAIAIVAVEITSRVLPRVVRV</sequence>
<gene>
    <name evidence="3" type="ORF">GOEFS_039_00650</name>
</gene>
<comment type="caution">
    <text evidence="3">The sequence shown here is derived from an EMBL/GenBank/DDBJ whole genome shotgun (WGS) entry which is preliminary data.</text>
</comment>
<dbReference type="Gene3D" id="1.20.1110.10">
    <property type="entry name" value="Calcium-transporting ATPase, transmembrane domain"/>
    <property type="match status" value="1"/>
</dbReference>
<evidence type="ECO:0000313" key="3">
    <source>
        <dbReference type="EMBL" id="GAB17830.1"/>
    </source>
</evidence>
<dbReference type="EMBL" id="BAEH01000039">
    <property type="protein sequence ID" value="GAB17830.1"/>
    <property type="molecule type" value="Genomic_DNA"/>
</dbReference>
<name>H0QYC9_9ACTN</name>
<feature type="domain" description="Cation-transporting P-type ATPase C-terminal" evidence="2">
    <location>
        <begin position="75"/>
        <end position="238"/>
    </location>
</feature>
<feature type="transmembrane region" description="Helical" evidence="1">
    <location>
        <begin position="159"/>
        <end position="178"/>
    </location>
</feature>
<feature type="non-terminal residue" evidence="3">
    <location>
        <position position="1"/>
    </location>
</feature>
<dbReference type="SUPFAM" id="SSF81665">
    <property type="entry name" value="Calcium ATPase, transmembrane domain M"/>
    <property type="match status" value="1"/>
</dbReference>
<feature type="transmembrane region" description="Helical" evidence="1">
    <location>
        <begin position="48"/>
        <end position="67"/>
    </location>
</feature>
<feature type="transmembrane region" description="Helical" evidence="1">
    <location>
        <begin position="217"/>
        <end position="236"/>
    </location>
</feature>
<dbReference type="Pfam" id="PF00689">
    <property type="entry name" value="Cation_ATPase_C"/>
    <property type="match status" value="1"/>
</dbReference>
<keyword evidence="4" id="KW-1185">Reference proteome</keyword>
<dbReference type="RefSeq" id="WP_007317167.1">
    <property type="nucleotide sequence ID" value="NZ_BAEH01000039.1"/>
</dbReference>
<keyword evidence="1" id="KW-0812">Transmembrane</keyword>
<evidence type="ECO:0000256" key="1">
    <source>
        <dbReference type="SAM" id="Phobius"/>
    </source>
</evidence>
<feature type="transmembrane region" description="Helical" evidence="1">
    <location>
        <begin position="185"/>
        <end position="205"/>
    </location>
</feature>
<keyword evidence="1" id="KW-1133">Transmembrane helix</keyword>
<dbReference type="Proteomes" id="UP000035034">
    <property type="component" value="Unassembled WGS sequence"/>
</dbReference>
<organism evidence="3 4">
    <name type="scientific">Gordonia effusa NBRC 100432</name>
    <dbReference type="NCBI Taxonomy" id="1077974"/>
    <lineage>
        <taxon>Bacteria</taxon>
        <taxon>Bacillati</taxon>
        <taxon>Actinomycetota</taxon>
        <taxon>Actinomycetes</taxon>
        <taxon>Mycobacteriales</taxon>
        <taxon>Gordoniaceae</taxon>
        <taxon>Gordonia</taxon>
    </lineage>
</organism>
<feature type="transmembrane region" description="Helical" evidence="1">
    <location>
        <begin position="120"/>
        <end position="139"/>
    </location>
</feature>
<keyword evidence="1" id="KW-0472">Membrane</keyword>